<dbReference type="PANTHER" id="PTHR43598">
    <property type="entry name" value="TUNGSTEN-CONTAINING FORMYLMETHANOFURAN DEHYDROGENASE 2 SUBUNIT B"/>
    <property type="match status" value="1"/>
</dbReference>
<keyword evidence="11" id="KW-1185">Reference proteome</keyword>
<dbReference type="InterPro" id="IPR006657">
    <property type="entry name" value="MoPterin_dinucl-bd_dom"/>
</dbReference>
<comment type="cofactor">
    <cofactor evidence="1">
        <name>[4Fe-4S] cluster</name>
        <dbReference type="ChEBI" id="CHEBI:49883"/>
    </cofactor>
</comment>
<dbReference type="Gene3D" id="3.40.50.740">
    <property type="match status" value="1"/>
</dbReference>
<comment type="caution">
    <text evidence="10">The sequence shown here is derived from an EMBL/GenBank/DDBJ whole genome shotgun (WGS) entry which is preliminary data.</text>
</comment>
<dbReference type="SUPFAM" id="SSF50692">
    <property type="entry name" value="ADC-like"/>
    <property type="match status" value="1"/>
</dbReference>
<evidence type="ECO:0000256" key="3">
    <source>
        <dbReference type="ARBA" id="ARBA00010312"/>
    </source>
</evidence>
<name>A0ABY1CBG4_MYXFU</name>
<gene>
    <name evidence="10" type="ORF">SAMN05443572_103671</name>
</gene>
<protein>
    <submittedName>
        <fullName evidence="10">Formate dehydrogenase major subunit</fullName>
    </submittedName>
</protein>
<dbReference type="Gene3D" id="2.40.40.20">
    <property type="match status" value="1"/>
</dbReference>
<evidence type="ECO:0000256" key="5">
    <source>
        <dbReference type="ARBA" id="ARBA00022723"/>
    </source>
</evidence>
<dbReference type="InterPro" id="IPR009010">
    <property type="entry name" value="Asp_de-COase-like_dom_sf"/>
</dbReference>
<keyword evidence="4" id="KW-0408">Iron</keyword>
<dbReference type="EMBL" id="FOIB01000003">
    <property type="protein sequence ID" value="SET88777.1"/>
    <property type="molecule type" value="Genomic_DNA"/>
</dbReference>
<proteinExistence type="inferred from homology"/>
<comment type="similarity">
    <text evidence="3">Belongs to the prokaryotic molybdopterin-containing oxidoreductase family.</text>
</comment>
<evidence type="ECO:0000259" key="9">
    <source>
        <dbReference type="Pfam" id="PF01568"/>
    </source>
</evidence>
<reference evidence="10 11" key="1">
    <citation type="submission" date="2016-10" db="EMBL/GenBank/DDBJ databases">
        <authorList>
            <person name="Varghese N."/>
            <person name="Submissions S."/>
        </authorList>
    </citation>
    <scope>NUCLEOTIDE SEQUENCE [LARGE SCALE GENOMIC DNA]</scope>
    <source>
        <strain evidence="10 11">DSM 16525</strain>
    </source>
</reference>
<feature type="domain" description="Molybdopterin oxidoreductase" evidence="8">
    <location>
        <begin position="18"/>
        <end position="414"/>
    </location>
</feature>
<dbReference type="Gene3D" id="3.40.228.10">
    <property type="entry name" value="Dimethylsulfoxide Reductase, domain 2"/>
    <property type="match status" value="2"/>
</dbReference>
<dbReference type="InterPro" id="IPR006656">
    <property type="entry name" value="Mopterin_OxRdtase"/>
</dbReference>
<dbReference type="InterPro" id="IPR048158">
    <property type="entry name" value="Formate_DH_Act"/>
</dbReference>
<feature type="domain" description="Molybdopterin dinucleotide-binding" evidence="9">
    <location>
        <begin position="722"/>
        <end position="827"/>
    </location>
</feature>
<evidence type="ECO:0000256" key="7">
    <source>
        <dbReference type="SAM" id="MobiDB-lite"/>
    </source>
</evidence>
<keyword evidence="6" id="KW-0560">Oxidoreductase</keyword>
<evidence type="ECO:0000259" key="8">
    <source>
        <dbReference type="Pfam" id="PF00384"/>
    </source>
</evidence>
<evidence type="ECO:0000256" key="4">
    <source>
        <dbReference type="ARBA" id="ARBA00022485"/>
    </source>
</evidence>
<feature type="compositionally biased region" description="Basic and acidic residues" evidence="7">
    <location>
        <begin position="870"/>
        <end position="895"/>
    </location>
</feature>
<evidence type="ECO:0000256" key="1">
    <source>
        <dbReference type="ARBA" id="ARBA00001966"/>
    </source>
</evidence>
<evidence type="ECO:0000256" key="2">
    <source>
        <dbReference type="ARBA" id="ARBA00004196"/>
    </source>
</evidence>
<keyword evidence="5" id="KW-0479">Metal-binding</keyword>
<feature type="compositionally biased region" description="Basic and acidic residues" evidence="7">
    <location>
        <begin position="631"/>
        <end position="640"/>
    </location>
</feature>
<evidence type="ECO:0000313" key="11">
    <source>
        <dbReference type="Proteomes" id="UP000183760"/>
    </source>
</evidence>
<dbReference type="NCBIfam" id="NF041513">
    <property type="entry name" value="formate_DH_Act"/>
    <property type="match status" value="1"/>
</dbReference>
<dbReference type="Pfam" id="PF01568">
    <property type="entry name" value="Molydop_binding"/>
    <property type="match status" value="1"/>
</dbReference>
<dbReference type="Pfam" id="PF00384">
    <property type="entry name" value="Molybdopterin"/>
    <property type="match status" value="1"/>
</dbReference>
<comment type="subcellular location">
    <subcellularLocation>
        <location evidence="2">Cell envelope</location>
    </subcellularLocation>
</comment>
<accession>A0ABY1CBG4</accession>
<sequence length="895" mass="100004">MPGLGITLGRGGATTFQQDLRNSDCILIQGSNMAECHPVGFQWVMEAKARGATVIHVDPRYTRTSAVANQHVPIRVGSDIAFLGGLVRYVLEHERYFKEYVVHYTNAANLVREDFQDTEDLDGLFSGFLPKENKYDVSSWSYEGVEGPTPASGHKELYSEPGAGEGETHATLITEATKDPTLQHPRCVFQVLRRHFQRYTPAIVAKVCGVPEEQFLKVAETLCANSGRERTTAFCYAVGWTQHSVGVQYIRTATILQLLLGNIGRPGGGILALRGHSSIQGSTDIPTLFNLLPGYLPMPSSTQSPSLADYLESHTSSTGWWSNFPKYVVSLLKAWFGDAATEENEFGFRHLPRLTGNHSHMQTVVDMAEGRIKGYFVMGENPAVGSMNGALQRKGLRQLEWLVVRDFTLIETAEFWRTTPEVQRGDVRTEDIRTEVFFFPAAAHTEKDGSFTNTQRMLQWHHAAVEPREDVRSELHFAFHLGRRLKRLYAGSGAPKDQALRQLTWDYPTHGALEEPSAEAVLREINGYTVKDGQPVSGFTALKDDGSTACGCWIYSGAYADGVNQPARRKPGHEQTWVAPEWGWAWPANRRILYNRASADPQGRPWSERKKYVWWDETQRKWTGEDVPDCIADRPPDHRPPPGTKGIDSLAGDDPFIMQADGKAWLFAPSGMLDGPLPTHYEPMESPVKNALYGQQCNPTRLEWHRKGNPYHRAWGDPRYPFILTTYRLTEHHTAGGMSRWLSWLSELQPEQFCEVSVELARERGLSNGGWATLRTARGDLECRVLVTERLRPLKLNGTSVHQVGIPYHWGVTGRSRADGANELLGFVADPNVDIQESKALTCDLIAGRHATRARAATGATPPALPSDLAPHRRDSLAAGEVDHVPWQEKKDEER</sequence>
<feature type="region of interest" description="Disordered" evidence="7">
    <location>
        <begin position="854"/>
        <end position="895"/>
    </location>
</feature>
<evidence type="ECO:0000256" key="6">
    <source>
        <dbReference type="ARBA" id="ARBA00023002"/>
    </source>
</evidence>
<dbReference type="Proteomes" id="UP000183760">
    <property type="component" value="Unassembled WGS sequence"/>
</dbReference>
<keyword evidence="4" id="KW-0004">4Fe-4S</keyword>
<keyword evidence="4" id="KW-0411">Iron-sulfur</keyword>
<dbReference type="PANTHER" id="PTHR43598:SF1">
    <property type="entry name" value="FORMATE DEHYDROGENASE-O MAJOR SUBUNIT"/>
    <property type="match status" value="1"/>
</dbReference>
<organism evidence="10 11">
    <name type="scientific">Myxococcus fulvus</name>
    <dbReference type="NCBI Taxonomy" id="33"/>
    <lineage>
        <taxon>Bacteria</taxon>
        <taxon>Pseudomonadati</taxon>
        <taxon>Myxococcota</taxon>
        <taxon>Myxococcia</taxon>
        <taxon>Myxococcales</taxon>
        <taxon>Cystobacterineae</taxon>
        <taxon>Myxococcaceae</taxon>
        <taxon>Myxococcus</taxon>
    </lineage>
</organism>
<feature type="region of interest" description="Disordered" evidence="7">
    <location>
        <begin position="626"/>
        <end position="651"/>
    </location>
</feature>
<evidence type="ECO:0000313" key="10">
    <source>
        <dbReference type="EMBL" id="SET88777.1"/>
    </source>
</evidence>
<dbReference type="SUPFAM" id="SSF53706">
    <property type="entry name" value="Formate dehydrogenase/DMSO reductase, domains 1-3"/>
    <property type="match status" value="1"/>
</dbReference>